<evidence type="ECO:0000313" key="2">
    <source>
        <dbReference type="EMBL" id="KAK0648302.1"/>
    </source>
</evidence>
<reference evidence="2" key="1">
    <citation type="submission" date="2023-06" db="EMBL/GenBank/DDBJ databases">
        <title>Genome-scale phylogeny and comparative genomics of the fungal order Sordariales.</title>
        <authorList>
            <consortium name="Lawrence Berkeley National Laboratory"/>
            <person name="Hensen N."/>
            <person name="Bonometti L."/>
            <person name="Westerberg I."/>
            <person name="Brannstrom I.O."/>
            <person name="Guillou S."/>
            <person name="Cros-Aarteil S."/>
            <person name="Calhoun S."/>
            <person name="Haridas S."/>
            <person name="Kuo A."/>
            <person name="Mondo S."/>
            <person name="Pangilinan J."/>
            <person name="Riley R."/>
            <person name="Labutti K."/>
            <person name="Andreopoulos B."/>
            <person name="Lipzen A."/>
            <person name="Chen C."/>
            <person name="Yanf M."/>
            <person name="Daum C."/>
            <person name="Ng V."/>
            <person name="Clum A."/>
            <person name="Steindorff A."/>
            <person name="Ohm R."/>
            <person name="Martin F."/>
            <person name="Silar P."/>
            <person name="Natvig D."/>
            <person name="Lalanne C."/>
            <person name="Gautier V."/>
            <person name="Ament-Velasquez S.L."/>
            <person name="Kruys A."/>
            <person name="Hutchinson M.I."/>
            <person name="Powell A.J."/>
            <person name="Barry K."/>
            <person name="Miller A.N."/>
            <person name="Grigoriev I.V."/>
            <person name="Debuchy R."/>
            <person name="Gladieux P."/>
            <person name="Thoren M.H."/>
            <person name="Johannesson H."/>
        </authorList>
    </citation>
    <scope>NUCLEOTIDE SEQUENCE</scope>
    <source>
        <strain evidence="2">SMH2532-1</strain>
    </source>
</reference>
<feature type="compositionally biased region" description="Acidic residues" evidence="1">
    <location>
        <begin position="45"/>
        <end position="60"/>
    </location>
</feature>
<dbReference type="AlphaFoldDB" id="A0AA39Y924"/>
<dbReference type="EMBL" id="JAULSV010000003">
    <property type="protein sequence ID" value="KAK0648302.1"/>
    <property type="molecule type" value="Genomic_DNA"/>
</dbReference>
<protein>
    <submittedName>
        <fullName evidence="2">Uncharacterized protein</fullName>
    </submittedName>
</protein>
<comment type="caution">
    <text evidence="2">The sequence shown here is derived from an EMBL/GenBank/DDBJ whole genome shotgun (WGS) entry which is preliminary data.</text>
</comment>
<organism evidence="2 3">
    <name type="scientific">Cercophora newfieldiana</name>
    <dbReference type="NCBI Taxonomy" id="92897"/>
    <lineage>
        <taxon>Eukaryota</taxon>
        <taxon>Fungi</taxon>
        <taxon>Dikarya</taxon>
        <taxon>Ascomycota</taxon>
        <taxon>Pezizomycotina</taxon>
        <taxon>Sordariomycetes</taxon>
        <taxon>Sordariomycetidae</taxon>
        <taxon>Sordariales</taxon>
        <taxon>Lasiosphaeriaceae</taxon>
        <taxon>Cercophora</taxon>
    </lineage>
</organism>
<keyword evidence="3" id="KW-1185">Reference proteome</keyword>
<dbReference type="Proteomes" id="UP001174936">
    <property type="component" value="Unassembled WGS sequence"/>
</dbReference>
<evidence type="ECO:0000313" key="3">
    <source>
        <dbReference type="Proteomes" id="UP001174936"/>
    </source>
</evidence>
<sequence>MAPKALLATSGMLAPDLDDMENTFAPIPEPESSNLNMYAHYAIPSEEDKDTLDPEEDEERAAEGGQAGDEAALSESMTNGTSA</sequence>
<feature type="region of interest" description="Disordered" evidence="1">
    <location>
        <begin position="42"/>
        <end position="83"/>
    </location>
</feature>
<gene>
    <name evidence="2" type="ORF">B0T16DRAFT_455784</name>
</gene>
<name>A0AA39Y924_9PEZI</name>
<proteinExistence type="predicted"/>
<evidence type="ECO:0000256" key="1">
    <source>
        <dbReference type="SAM" id="MobiDB-lite"/>
    </source>
</evidence>
<accession>A0AA39Y924</accession>